<dbReference type="Proteomes" id="UP000266385">
    <property type="component" value="Unassembled WGS sequence"/>
</dbReference>
<sequence>MRLQSIMSSLVLLPIAAIATPSADAQNLKACQWGSAGYSWPMKTTNGTRVATAISGNVILYPLANLVPGKVEPVGNFWSSSGYNWVDDFNGDGFDDIASANGTTIHMRFQAKSEEMYECRHEVYNGQSTYKAEIYRLAGFQRDSVPVSGFWGAAGYSWTGDFDGDGRADIATASGNQVRIHFYDFTGYTEPRTQWLYDRDQDPIVFRREPSNSRCTTFANDYGKFVSQTWTVSGGWGASDYTWAADFDGDGKTDIATANGSNIKVHSPKGGRTGGFNSKDFSVPMPWGSGGYTWAADFNRDGKADIASASGGTVSIAIAQPVNQPGVLTGFSVDQQGCCQSNANPSPASRF</sequence>
<comment type="caution">
    <text evidence="3">The sequence shown here is derived from an EMBL/GenBank/DDBJ whole genome shotgun (WGS) entry which is preliminary data.</text>
</comment>
<name>A0A399R8V1_9PROT</name>
<dbReference type="Gene3D" id="2.130.10.130">
    <property type="entry name" value="Integrin alpha, N-terminal"/>
    <property type="match status" value="1"/>
</dbReference>
<dbReference type="SUPFAM" id="SSF69318">
    <property type="entry name" value="Integrin alpha N-terminal domain"/>
    <property type="match status" value="1"/>
</dbReference>
<keyword evidence="4" id="KW-1185">Reference proteome</keyword>
<dbReference type="AlphaFoldDB" id="A0A399R8V1"/>
<dbReference type="EMBL" id="QWFX01000014">
    <property type="protein sequence ID" value="RIJ27213.1"/>
    <property type="molecule type" value="Genomic_DNA"/>
</dbReference>
<organism evidence="3 4">
    <name type="scientific">Henriciella mobilis</name>
    <dbReference type="NCBI Taxonomy" id="2305467"/>
    <lineage>
        <taxon>Bacteria</taxon>
        <taxon>Pseudomonadati</taxon>
        <taxon>Pseudomonadota</taxon>
        <taxon>Alphaproteobacteria</taxon>
        <taxon>Hyphomonadales</taxon>
        <taxon>Hyphomonadaceae</taxon>
        <taxon>Henriciella</taxon>
    </lineage>
</organism>
<dbReference type="InterPro" id="IPR028994">
    <property type="entry name" value="Integrin_alpha_N"/>
</dbReference>
<reference evidence="3 4" key="1">
    <citation type="submission" date="2018-08" db="EMBL/GenBank/DDBJ databases">
        <title>Henriciella mobilis sp. nov., isolated from seawater.</title>
        <authorList>
            <person name="Cheng H."/>
            <person name="Wu Y.-H."/>
            <person name="Xu X.-W."/>
            <person name="Guo L.-L."/>
        </authorList>
    </citation>
    <scope>NUCLEOTIDE SEQUENCE [LARGE SCALE GENOMIC DNA]</scope>
    <source>
        <strain evidence="3 4">JN25</strain>
    </source>
</reference>
<keyword evidence="1 2" id="KW-0732">Signal</keyword>
<feature type="chain" id="PRO_5017318209" evidence="2">
    <location>
        <begin position="26"/>
        <end position="351"/>
    </location>
</feature>
<dbReference type="Pfam" id="PF13517">
    <property type="entry name" value="FG-GAP_3"/>
    <property type="match status" value="1"/>
</dbReference>
<dbReference type="PANTHER" id="PTHR46580">
    <property type="entry name" value="SENSOR KINASE-RELATED"/>
    <property type="match status" value="1"/>
</dbReference>
<accession>A0A399R8V1</accession>
<gene>
    <name evidence="3" type="ORF">D1223_15420</name>
</gene>
<dbReference type="InterPro" id="IPR013517">
    <property type="entry name" value="FG-GAP"/>
</dbReference>
<protein>
    <submittedName>
        <fullName evidence="3">VCBS repeat-containing protein</fullName>
    </submittedName>
</protein>
<evidence type="ECO:0000256" key="1">
    <source>
        <dbReference type="ARBA" id="ARBA00022729"/>
    </source>
</evidence>
<evidence type="ECO:0000313" key="3">
    <source>
        <dbReference type="EMBL" id="RIJ27213.1"/>
    </source>
</evidence>
<proteinExistence type="predicted"/>
<feature type="signal peptide" evidence="2">
    <location>
        <begin position="1"/>
        <end position="25"/>
    </location>
</feature>
<evidence type="ECO:0000256" key="2">
    <source>
        <dbReference type="SAM" id="SignalP"/>
    </source>
</evidence>
<dbReference type="PANTHER" id="PTHR46580:SF2">
    <property type="entry name" value="MAM DOMAIN-CONTAINING PROTEIN"/>
    <property type="match status" value="1"/>
</dbReference>
<evidence type="ECO:0000313" key="4">
    <source>
        <dbReference type="Proteomes" id="UP000266385"/>
    </source>
</evidence>